<feature type="region of interest" description="Disordered" evidence="1">
    <location>
        <begin position="34"/>
        <end position="80"/>
    </location>
</feature>
<sequence length="80" mass="9018">MYTSRAPQTELNERTQLLLQLQRQAVRAMRFAPKVEPKQAETPEAAAASDDLDRRANCGAVWKERHGDSPPSAVPEMQRD</sequence>
<dbReference type="Proteomes" id="UP000887565">
    <property type="component" value="Unplaced"/>
</dbReference>
<dbReference type="WBParaSite" id="nRc.2.0.1.t00475-RA">
    <property type="protein sequence ID" value="nRc.2.0.1.t00475-RA"/>
    <property type="gene ID" value="nRc.2.0.1.g00475"/>
</dbReference>
<proteinExistence type="predicted"/>
<feature type="compositionally biased region" description="Basic and acidic residues" evidence="1">
    <location>
        <begin position="51"/>
        <end position="68"/>
    </location>
</feature>
<dbReference type="GO" id="GO:0042176">
    <property type="term" value="P:regulation of protein catabolic process"/>
    <property type="evidence" value="ECO:0007669"/>
    <property type="project" value="InterPro"/>
</dbReference>
<dbReference type="GO" id="GO:0000502">
    <property type="term" value="C:proteasome complex"/>
    <property type="evidence" value="ECO:0007669"/>
    <property type="project" value="InterPro"/>
</dbReference>
<evidence type="ECO:0000256" key="1">
    <source>
        <dbReference type="SAM" id="MobiDB-lite"/>
    </source>
</evidence>
<protein>
    <submittedName>
        <fullName evidence="4">26S proteasome regulatory subunit C-terminal domain-containing protein</fullName>
    </submittedName>
</protein>
<evidence type="ECO:0000313" key="3">
    <source>
        <dbReference type="Proteomes" id="UP000887565"/>
    </source>
</evidence>
<keyword evidence="3" id="KW-1185">Reference proteome</keyword>
<dbReference type="GO" id="GO:0030234">
    <property type="term" value="F:enzyme regulator activity"/>
    <property type="evidence" value="ECO:0007669"/>
    <property type="project" value="InterPro"/>
</dbReference>
<feature type="domain" description="26S proteasome non-ATPase regulatory subunit 3 C-terminal" evidence="2">
    <location>
        <begin position="2"/>
        <end position="49"/>
    </location>
</feature>
<reference evidence="4" key="1">
    <citation type="submission" date="2022-11" db="UniProtKB">
        <authorList>
            <consortium name="WormBaseParasite"/>
        </authorList>
    </citation>
    <scope>IDENTIFICATION</scope>
</reference>
<evidence type="ECO:0000259" key="2">
    <source>
        <dbReference type="Pfam" id="PF08375"/>
    </source>
</evidence>
<evidence type="ECO:0000313" key="4">
    <source>
        <dbReference type="WBParaSite" id="nRc.2.0.1.t00475-RA"/>
    </source>
</evidence>
<name>A0A915HFQ1_ROMCU</name>
<dbReference type="AlphaFoldDB" id="A0A915HFQ1"/>
<accession>A0A915HFQ1</accession>
<dbReference type="InterPro" id="IPR013586">
    <property type="entry name" value="PSMD3_C"/>
</dbReference>
<dbReference type="Pfam" id="PF08375">
    <property type="entry name" value="Rpn3_C"/>
    <property type="match status" value="1"/>
</dbReference>
<organism evidence="3 4">
    <name type="scientific">Romanomermis culicivorax</name>
    <name type="common">Nematode worm</name>
    <dbReference type="NCBI Taxonomy" id="13658"/>
    <lineage>
        <taxon>Eukaryota</taxon>
        <taxon>Metazoa</taxon>
        <taxon>Ecdysozoa</taxon>
        <taxon>Nematoda</taxon>
        <taxon>Enoplea</taxon>
        <taxon>Dorylaimia</taxon>
        <taxon>Mermithida</taxon>
        <taxon>Mermithoidea</taxon>
        <taxon>Mermithidae</taxon>
        <taxon>Romanomermis</taxon>
    </lineage>
</organism>